<evidence type="ECO:0000256" key="5">
    <source>
        <dbReference type="ARBA" id="ARBA00023015"/>
    </source>
</evidence>
<dbReference type="HOGENOM" id="CLU_000445_0_6_7"/>
<dbReference type="PROSITE" id="PS00675">
    <property type="entry name" value="SIGMA54_INTERACT_1"/>
    <property type="match status" value="1"/>
</dbReference>
<evidence type="ECO:0000256" key="2">
    <source>
        <dbReference type="ARBA" id="ARBA00022741"/>
    </source>
</evidence>
<dbReference type="SUPFAM" id="SSF46689">
    <property type="entry name" value="Homeodomain-like"/>
    <property type="match status" value="1"/>
</dbReference>
<dbReference type="AlphaFoldDB" id="A0A0B5B9Z6"/>
<dbReference type="PRINTS" id="PR01590">
    <property type="entry name" value="HTHFIS"/>
</dbReference>
<dbReference type="InterPro" id="IPR025662">
    <property type="entry name" value="Sigma_54_int_dom_ATP-bd_1"/>
</dbReference>
<feature type="modified residue" description="4-aspartylphosphate" evidence="7">
    <location>
        <position position="53"/>
    </location>
</feature>
<keyword evidence="6" id="KW-0804">Transcription</keyword>
<keyword evidence="2" id="KW-0547">Nucleotide-binding</keyword>
<evidence type="ECO:0000259" key="9">
    <source>
        <dbReference type="PROSITE" id="PS50110"/>
    </source>
</evidence>
<dbReference type="KEGG" id="gpi:GPICK_08585"/>
<evidence type="ECO:0000313" key="10">
    <source>
        <dbReference type="EMBL" id="AJE03402.1"/>
    </source>
</evidence>
<dbReference type="PANTHER" id="PTHR32071:SF113">
    <property type="entry name" value="ALGINATE BIOSYNTHESIS TRANSCRIPTIONAL REGULATORY PROTEIN ALGB"/>
    <property type="match status" value="1"/>
</dbReference>
<reference evidence="10 11" key="1">
    <citation type="journal article" date="2015" name="Genome Announc.">
        <title>Complete Genome of Geobacter pickeringii G13T, a Metal-Reducing Isolate from Sedimentary Kaolin Deposits.</title>
        <authorList>
            <person name="Badalamenti J.P."/>
            <person name="Bond D.R."/>
        </authorList>
    </citation>
    <scope>NUCLEOTIDE SEQUENCE [LARGE SCALE GENOMIC DNA]</scope>
    <source>
        <strain evidence="10 11">G13</strain>
    </source>
</reference>
<dbReference type="Pfam" id="PF25601">
    <property type="entry name" value="AAA_lid_14"/>
    <property type="match status" value="1"/>
</dbReference>
<dbReference type="PROSITE" id="PS50045">
    <property type="entry name" value="SIGMA54_INTERACT_4"/>
    <property type="match status" value="1"/>
</dbReference>
<evidence type="ECO:0000256" key="6">
    <source>
        <dbReference type="ARBA" id="ARBA00023163"/>
    </source>
</evidence>
<dbReference type="Pfam" id="PF02954">
    <property type="entry name" value="HTH_8"/>
    <property type="match status" value="1"/>
</dbReference>
<dbReference type="Proteomes" id="UP000057609">
    <property type="component" value="Chromosome"/>
</dbReference>
<dbReference type="GO" id="GO:0043565">
    <property type="term" value="F:sequence-specific DNA binding"/>
    <property type="evidence" value="ECO:0007669"/>
    <property type="project" value="InterPro"/>
</dbReference>
<dbReference type="Gene3D" id="1.10.8.60">
    <property type="match status" value="1"/>
</dbReference>
<dbReference type="Pfam" id="PF00158">
    <property type="entry name" value="Sigma54_activat"/>
    <property type="match status" value="1"/>
</dbReference>
<dbReference type="InterPro" id="IPR011006">
    <property type="entry name" value="CheY-like_superfamily"/>
</dbReference>
<feature type="domain" description="Response regulatory" evidence="9">
    <location>
        <begin position="4"/>
        <end position="118"/>
    </location>
</feature>
<dbReference type="SMART" id="SM00448">
    <property type="entry name" value="REC"/>
    <property type="match status" value="1"/>
</dbReference>
<dbReference type="InterPro" id="IPR027417">
    <property type="entry name" value="P-loop_NTPase"/>
</dbReference>
<dbReference type="InterPro" id="IPR025944">
    <property type="entry name" value="Sigma_54_int_dom_CS"/>
</dbReference>
<dbReference type="STRING" id="345632.GPICK_08585"/>
<dbReference type="InterPro" id="IPR058031">
    <property type="entry name" value="AAA_lid_NorR"/>
</dbReference>
<dbReference type="CDD" id="cd00009">
    <property type="entry name" value="AAA"/>
    <property type="match status" value="1"/>
</dbReference>
<dbReference type="PROSITE" id="PS00688">
    <property type="entry name" value="SIGMA54_INTERACT_3"/>
    <property type="match status" value="1"/>
</dbReference>
<dbReference type="RefSeq" id="WP_039742241.1">
    <property type="nucleotide sequence ID" value="NZ_CP009788.1"/>
</dbReference>
<sequence>MEIRVLVVDDELSMREFLAILLEREGYAVDQAESAETALEFLEANSYDLVISDVQMPGLDGIQLLGKIKDATPETAVLMMTAFSTAEQAVEAMKLGAYDYIAKPFKVEEVKILVRNALEKRDLKRENQRLRQEVQERYSFSGLLGKSKKMRELYELIEKVAPSMANVLVLGESGTGKELVARAIHYNSSRKDKPFVAVNCGAIPETLMESELFGHKKGAFTGAINDRAGLFEQAGGGTLFLDEIGEVPLQLQAKLLRVLQEKEFRRVGGIADQKADVRIVAASNRNLEEQVREGSFREDLFYRLNVVQIQMPPLRDRNEDIPQLVEHFFRKHVPAASGVEIITPGALKLLMSYNFPGNVRELENLVERCAVLGNREIDVESLPTQIKGAQSQLSSTSCDEIVIPPEGMNLEGYLDEIEKKILLQALERCGGVKKKAAELLGLTFRSFRYRLAKFGMDEE</sequence>
<dbReference type="InterPro" id="IPR002197">
    <property type="entry name" value="HTH_Fis"/>
</dbReference>
<keyword evidence="4" id="KW-0902">Two-component regulatory system</keyword>
<evidence type="ECO:0000256" key="7">
    <source>
        <dbReference type="PROSITE-ProRule" id="PRU00169"/>
    </source>
</evidence>
<dbReference type="SMART" id="SM00382">
    <property type="entry name" value="AAA"/>
    <property type="match status" value="1"/>
</dbReference>
<keyword evidence="1 7" id="KW-0597">Phosphoprotein</keyword>
<dbReference type="Gene3D" id="1.10.10.60">
    <property type="entry name" value="Homeodomain-like"/>
    <property type="match status" value="1"/>
</dbReference>
<keyword evidence="11" id="KW-1185">Reference proteome</keyword>
<evidence type="ECO:0000256" key="3">
    <source>
        <dbReference type="ARBA" id="ARBA00022840"/>
    </source>
</evidence>
<dbReference type="PROSITE" id="PS50110">
    <property type="entry name" value="RESPONSE_REGULATORY"/>
    <property type="match status" value="1"/>
</dbReference>
<dbReference type="FunFam" id="3.40.50.300:FF:000006">
    <property type="entry name" value="DNA-binding transcriptional regulator NtrC"/>
    <property type="match status" value="1"/>
</dbReference>
<dbReference type="Gene3D" id="3.40.50.2300">
    <property type="match status" value="1"/>
</dbReference>
<dbReference type="InterPro" id="IPR003593">
    <property type="entry name" value="AAA+_ATPase"/>
</dbReference>
<dbReference type="PANTHER" id="PTHR32071">
    <property type="entry name" value="TRANSCRIPTIONAL REGULATORY PROTEIN"/>
    <property type="match status" value="1"/>
</dbReference>
<dbReference type="SUPFAM" id="SSF52172">
    <property type="entry name" value="CheY-like"/>
    <property type="match status" value="1"/>
</dbReference>
<dbReference type="FunFam" id="3.40.50.2300:FF:000018">
    <property type="entry name" value="DNA-binding transcriptional regulator NtrC"/>
    <property type="match status" value="1"/>
</dbReference>
<dbReference type="InterPro" id="IPR001789">
    <property type="entry name" value="Sig_transdc_resp-reg_receiver"/>
</dbReference>
<dbReference type="InterPro" id="IPR009057">
    <property type="entry name" value="Homeodomain-like_sf"/>
</dbReference>
<keyword evidence="3" id="KW-0067">ATP-binding</keyword>
<dbReference type="OrthoDB" id="9814761at2"/>
<feature type="domain" description="Sigma-54 factor interaction" evidence="8">
    <location>
        <begin position="143"/>
        <end position="371"/>
    </location>
</feature>
<dbReference type="GO" id="GO:0005524">
    <property type="term" value="F:ATP binding"/>
    <property type="evidence" value="ECO:0007669"/>
    <property type="project" value="UniProtKB-KW"/>
</dbReference>
<proteinExistence type="predicted"/>
<dbReference type="EMBL" id="CP009788">
    <property type="protein sequence ID" value="AJE03402.1"/>
    <property type="molecule type" value="Genomic_DNA"/>
</dbReference>
<organism evidence="10 11">
    <name type="scientific">Geobacter pickeringii</name>
    <dbReference type="NCBI Taxonomy" id="345632"/>
    <lineage>
        <taxon>Bacteria</taxon>
        <taxon>Pseudomonadati</taxon>
        <taxon>Thermodesulfobacteriota</taxon>
        <taxon>Desulfuromonadia</taxon>
        <taxon>Geobacterales</taxon>
        <taxon>Geobacteraceae</taxon>
        <taxon>Geobacter</taxon>
    </lineage>
</organism>
<dbReference type="Pfam" id="PF00072">
    <property type="entry name" value="Response_reg"/>
    <property type="match status" value="1"/>
</dbReference>
<gene>
    <name evidence="10" type="ORF">GPICK_08585</name>
</gene>
<evidence type="ECO:0000259" key="8">
    <source>
        <dbReference type="PROSITE" id="PS50045"/>
    </source>
</evidence>
<name>A0A0B5B9Z6_9BACT</name>
<keyword evidence="5" id="KW-0805">Transcription regulation</keyword>
<accession>A0A0B5B9Z6</accession>
<evidence type="ECO:0000256" key="4">
    <source>
        <dbReference type="ARBA" id="ARBA00023012"/>
    </source>
</evidence>
<dbReference type="GO" id="GO:0006355">
    <property type="term" value="P:regulation of DNA-templated transcription"/>
    <property type="evidence" value="ECO:0007669"/>
    <property type="project" value="InterPro"/>
</dbReference>
<dbReference type="InterPro" id="IPR002078">
    <property type="entry name" value="Sigma_54_int"/>
</dbReference>
<evidence type="ECO:0000256" key="1">
    <source>
        <dbReference type="ARBA" id="ARBA00022553"/>
    </source>
</evidence>
<dbReference type="GO" id="GO:0000160">
    <property type="term" value="P:phosphorelay signal transduction system"/>
    <property type="evidence" value="ECO:0007669"/>
    <property type="project" value="UniProtKB-KW"/>
</dbReference>
<dbReference type="Gene3D" id="3.40.50.300">
    <property type="entry name" value="P-loop containing nucleotide triphosphate hydrolases"/>
    <property type="match status" value="1"/>
</dbReference>
<dbReference type="SUPFAM" id="SSF52540">
    <property type="entry name" value="P-loop containing nucleoside triphosphate hydrolases"/>
    <property type="match status" value="1"/>
</dbReference>
<evidence type="ECO:0000313" key="11">
    <source>
        <dbReference type="Proteomes" id="UP000057609"/>
    </source>
</evidence>
<protein>
    <submittedName>
        <fullName evidence="10">Fis family transcriptional regulator</fullName>
    </submittedName>
</protein>